<proteinExistence type="predicted"/>
<evidence type="ECO:0000313" key="2">
    <source>
        <dbReference type="EMBL" id="MCS0630063.1"/>
    </source>
</evidence>
<protein>
    <submittedName>
        <fullName evidence="2">Uncharacterized protein</fullName>
    </submittedName>
</protein>
<dbReference type="EMBL" id="JANUHC010000004">
    <property type="protein sequence ID" value="MCS0630063.1"/>
    <property type="molecule type" value="Genomic_DNA"/>
</dbReference>
<dbReference type="Proteomes" id="UP001165263">
    <property type="component" value="Unassembled WGS sequence"/>
</dbReference>
<evidence type="ECO:0000313" key="3">
    <source>
        <dbReference type="Proteomes" id="UP001165263"/>
    </source>
</evidence>
<feature type="region of interest" description="Disordered" evidence="1">
    <location>
        <begin position="1"/>
        <end position="25"/>
    </location>
</feature>
<gene>
    <name evidence="2" type="ORF">NX786_12035</name>
</gene>
<dbReference type="RefSeq" id="WP_259449183.1">
    <property type="nucleotide sequence ID" value="NZ_CP119520.1"/>
</dbReference>
<sequence>MNQSSPMYGVWSGKSSTGTCDPPSASVRRMSAAAMPLMLRRRLRITLSRLIDPDSTMAANMIERMMSGSYFWRSSGVVSYCGK</sequence>
<organism evidence="2 3">
    <name type="scientific">Telluria mixta</name>
    <dbReference type="NCBI Taxonomy" id="34071"/>
    <lineage>
        <taxon>Bacteria</taxon>
        <taxon>Pseudomonadati</taxon>
        <taxon>Pseudomonadota</taxon>
        <taxon>Betaproteobacteria</taxon>
        <taxon>Burkholderiales</taxon>
        <taxon>Oxalobacteraceae</taxon>
        <taxon>Telluria group</taxon>
        <taxon>Telluria</taxon>
    </lineage>
</organism>
<reference evidence="2" key="1">
    <citation type="submission" date="2022-08" db="EMBL/GenBank/DDBJ databases">
        <title>Reclassification of Massilia species as members of the genera Telluria, Duganella, Pseudoduganella, Mokoshia gen. nov. and Zemynaea gen. nov. using orthogonal and non-orthogonal genome-based approaches.</title>
        <authorList>
            <person name="Bowman J.P."/>
        </authorList>
    </citation>
    <scope>NUCLEOTIDE SEQUENCE</scope>
    <source>
        <strain evidence="2">LMG 11547</strain>
    </source>
</reference>
<comment type="caution">
    <text evidence="2">The sequence shown here is derived from an EMBL/GenBank/DDBJ whole genome shotgun (WGS) entry which is preliminary data.</text>
</comment>
<accession>A0ABT2BY57</accession>
<keyword evidence="3" id="KW-1185">Reference proteome</keyword>
<name>A0ABT2BY57_9BURK</name>
<evidence type="ECO:0000256" key="1">
    <source>
        <dbReference type="SAM" id="MobiDB-lite"/>
    </source>
</evidence>